<feature type="domain" description="Ig-like" evidence="20">
    <location>
        <begin position="2240"/>
        <end position="2327"/>
    </location>
</feature>
<dbReference type="InterPro" id="IPR000082">
    <property type="entry name" value="SEA_dom"/>
</dbReference>
<keyword evidence="4" id="KW-0732">Signal</keyword>
<dbReference type="CDD" id="cd00096">
    <property type="entry name" value="Ig"/>
    <property type="match status" value="1"/>
</dbReference>
<evidence type="ECO:0000313" key="23">
    <source>
        <dbReference type="Proteomes" id="UP000494040"/>
    </source>
</evidence>
<dbReference type="GO" id="GO:0048513">
    <property type="term" value="P:animal organ development"/>
    <property type="evidence" value="ECO:0007669"/>
    <property type="project" value="UniProtKB-ARBA"/>
</dbReference>
<dbReference type="Pfam" id="PF02210">
    <property type="entry name" value="Laminin_G_2"/>
    <property type="match status" value="2"/>
</dbReference>
<dbReference type="Pfam" id="PF00057">
    <property type="entry name" value="Ldl_recept_a"/>
    <property type="match status" value="9"/>
</dbReference>
<evidence type="ECO:0000256" key="10">
    <source>
        <dbReference type="ARBA" id="ARBA00023319"/>
    </source>
</evidence>
<feature type="domain" description="Laminin G" evidence="17">
    <location>
        <begin position="3721"/>
        <end position="3897"/>
    </location>
</feature>
<dbReference type="InterPro" id="IPR023415">
    <property type="entry name" value="LDLR_class-A_CS"/>
</dbReference>
<evidence type="ECO:0000256" key="7">
    <source>
        <dbReference type="ARBA" id="ARBA00023157"/>
    </source>
</evidence>
<dbReference type="GO" id="GO:0030154">
    <property type="term" value="P:cell differentiation"/>
    <property type="evidence" value="ECO:0007669"/>
    <property type="project" value="UniProtKB-ARBA"/>
</dbReference>
<feature type="domain" description="EGF-like" evidence="18">
    <location>
        <begin position="3635"/>
        <end position="3671"/>
    </location>
</feature>
<feature type="disulfide bond" evidence="13">
    <location>
        <begin position="689"/>
        <end position="704"/>
    </location>
</feature>
<comment type="subcellular location">
    <subcellularLocation>
        <location evidence="1">Membrane</location>
        <topology evidence="1">Single-pass type I membrane protein</topology>
    </subcellularLocation>
    <subcellularLocation>
        <location evidence="2">Secreted</location>
    </subcellularLocation>
</comment>
<dbReference type="InterPro" id="IPR000034">
    <property type="entry name" value="Laminin_IV"/>
</dbReference>
<dbReference type="GO" id="GO:0009653">
    <property type="term" value="P:anatomical structure morphogenesis"/>
    <property type="evidence" value="ECO:0007669"/>
    <property type="project" value="UniProtKB-ARBA"/>
</dbReference>
<accession>A0A8I6SF00</accession>
<dbReference type="InterPro" id="IPR001791">
    <property type="entry name" value="Laminin_G"/>
</dbReference>
<dbReference type="InterPro" id="IPR036055">
    <property type="entry name" value="LDL_receptor-like_sf"/>
</dbReference>
<feature type="disulfide bond" evidence="14">
    <location>
        <begin position="1680"/>
        <end position="1689"/>
    </location>
</feature>
<organism evidence="22 23">
    <name type="scientific">Cimex lectularius</name>
    <name type="common">Bed bug</name>
    <name type="synonym">Acanthia lectularia</name>
    <dbReference type="NCBI Taxonomy" id="79782"/>
    <lineage>
        <taxon>Eukaryota</taxon>
        <taxon>Metazoa</taxon>
        <taxon>Ecdysozoa</taxon>
        <taxon>Arthropoda</taxon>
        <taxon>Hexapoda</taxon>
        <taxon>Insecta</taxon>
        <taxon>Pterygota</taxon>
        <taxon>Neoptera</taxon>
        <taxon>Paraneoptera</taxon>
        <taxon>Hemiptera</taxon>
        <taxon>Heteroptera</taxon>
        <taxon>Panheteroptera</taxon>
        <taxon>Cimicomorpha</taxon>
        <taxon>Cimicidae</taxon>
        <taxon>Cimex</taxon>
    </lineage>
</organism>
<feature type="region of interest" description="Disordered" evidence="15">
    <location>
        <begin position="101"/>
        <end position="173"/>
    </location>
</feature>
<dbReference type="SMART" id="SM00192">
    <property type="entry name" value="LDLa"/>
    <property type="match status" value="13"/>
</dbReference>
<dbReference type="Pfam" id="PF00052">
    <property type="entry name" value="Laminin_B"/>
    <property type="match status" value="3"/>
</dbReference>
<dbReference type="InterPro" id="IPR001881">
    <property type="entry name" value="EGF-like_Ca-bd_dom"/>
</dbReference>
<evidence type="ECO:0008006" key="24">
    <source>
        <dbReference type="Google" id="ProtNLM"/>
    </source>
</evidence>
<feature type="domain" description="Laminin EGF-like" evidence="19">
    <location>
        <begin position="1661"/>
        <end position="1705"/>
    </location>
</feature>
<dbReference type="GO" id="GO:0050839">
    <property type="term" value="F:cell adhesion molecule binding"/>
    <property type="evidence" value="ECO:0007669"/>
    <property type="project" value="TreeGrafter"/>
</dbReference>
<dbReference type="Gene3D" id="2.170.300.10">
    <property type="entry name" value="Tie2 ligand-binding domain superfamily"/>
    <property type="match status" value="1"/>
</dbReference>
<dbReference type="SMART" id="SM00281">
    <property type="entry name" value="LamB"/>
    <property type="match status" value="3"/>
</dbReference>
<dbReference type="PROSITE" id="PS00010">
    <property type="entry name" value="ASX_HYDROXYL"/>
    <property type="match status" value="1"/>
</dbReference>
<dbReference type="GO" id="GO:0048731">
    <property type="term" value="P:system development"/>
    <property type="evidence" value="ECO:0007669"/>
    <property type="project" value="UniProtKB-ARBA"/>
</dbReference>
<dbReference type="PRINTS" id="PR00261">
    <property type="entry name" value="LDLRECEPTOR"/>
</dbReference>
<dbReference type="InterPro" id="IPR007110">
    <property type="entry name" value="Ig-like_dom"/>
</dbReference>
<dbReference type="PROSITE" id="PS50068">
    <property type="entry name" value="LDLRA_2"/>
    <property type="match status" value="13"/>
</dbReference>
<feature type="disulfide bond" evidence="11">
    <location>
        <begin position="1398"/>
        <end position="1407"/>
    </location>
</feature>
<dbReference type="PROSITE" id="PS01186">
    <property type="entry name" value="EGF_2"/>
    <property type="match status" value="2"/>
</dbReference>
<dbReference type="InterPro" id="IPR013151">
    <property type="entry name" value="Immunoglobulin_dom"/>
</dbReference>
<dbReference type="Gene3D" id="4.10.400.10">
    <property type="entry name" value="Low-density Lipoprotein Receptor"/>
    <property type="match status" value="12"/>
</dbReference>
<evidence type="ECO:0000256" key="13">
    <source>
        <dbReference type="PROSITE-ProRule" id="PRU00124"/>
    </source>
</evidence>
<keyword evidence="7 11" id="KW-1015">Disulfide bond</keyword>
<feature type="domain" description="Laminin IV type A" evidence="21">
    <location>
        <begin position="1453"/>
        <end position="1627"/>
    </location>
</feature>
<dbReference type="PROSITE" id="PS01209">
    <property type="entry name" value="LDLRA_1"/>
    <property type="match status" value="4"/>
</dbReference>
<feature type="domain" description="EGF-like" evidence="18">
    <location>
        <begin position="1369"/>
        <end position="1408"/>
    </location>
</feature>
<feature type="disulfide bond" evidence="13">
    <location>
        <begin position="897"/>
        <end position="909"/>
    </location>
</feature>
<feature type="disulfide bond" evidence="13">
    <location>
        <begin position="811"/>
        <end position="823"/>
    </location>
</feature>
<feature type="domain" description="Ig-like" evidence="20">
    <location>
        <begin position="2435"/>
        <end position="2520"/>
    </location>
</feature>
<dbReference type="InterPro" id="IPR003599">
    <property type="entry name" value="Ig_sub"/>
</dbReference>
<dbReference type="RefSeq" id="XP_024080866.1">
    <property type="nucleotide sequence ID" value="XM_024225098.1"/>
</dbReference>
<feature type="disulfide bond" evidence="11">
    <location>
        <begin position="1379"/>
        <end position="1396"/>
    </location>
</feature>
<feature type="compositionally biased region" description="Acidic residues" evidence="15">
    <location>
        <begin position="135"/>
        <end position="144"/>
    </location>
</feature>
<keyword evidence="6" id="KW-0472">Membrane</keyword>
<evidence type="ECO:0000313" key="22">
    <source>
        <dbReference type="EnsemblMetazoa" id="XP_024080866.1"/>
    </source>
</evidence>
<feature type="disulfide bond" evidence="13">
    <location>
        <begin position="871"/>
        <end position="886"/>
    </location>
</feature>
<dbReference type="Pfam" id="PF00054">
    <property type="entry name" value="Laminin_G_1"/>
    <property type="match status" value="1"/>
</dbReference>
<dbReference type="InterPro" id="IPR036179">
    <property type="entry name" value="Ig-like_dom_sf"/>
</dbReference>
<protein>
    <recommendedName>
        <fullName evidence="24">Basement membrane-specific heparan sulfate proteoglycan core protein</fullName>
    </recommendedName>
</protein>
<dbReference type="Proteomes" id="UP000494040">
    <property type="component" value="Unassembled WGS sequence"/>
</dbReference>
<dbReference type="InterPro" id="IPR003598">
    <property type="entry name" value="Ig_sub2"/>
</dbReference>
<feature type="domain" description="Laminin IV type A" evidence="21">
    <location>
        <begin position="1083"/>
        <end position="1267"/>
    </location>
</feature>
<dbReference type="FunFam" id="2.10.25.10:FF:000188">
    <property type="entry name" value="Laminin subunit gamma 2"/>
    <property type="match status" value="1"/>
</dbReference>
<keyword evidence="9 14" id="KW-0424">Laminin EGF-like domain</keyword>
<feature type="disulfide bond" evidence="13">
    <location>
        <begin position="438"/>
        <end position="456"/>
    </location>
</feature>
<evidence type="ECO:0000256" key="1">
    <source>
        <dbReference type="ARBA" id="ARBA00004479"/>
    </source>
</evidence>
<dbReference type="PROSITE" id="PS01248">
    <property type="entry name" value="EGF_LAM_1"/>
    <property type="match status" value="3"/>
</dbReference>
<feature type="disulfide bond" evidence="11">
    <location>
        <begin position="3437"/>
        <end position="3446"/>
    </location>
</feature>
<dbReference type="SMART" id="SM00282">
    <property type="entry name" value="LamG"/>
    <property type="match status" value="3"/>
</dbReference>
<reference evidence="22" key="1">
    <citation type="submission" date="2022-01" db="UniProtKB">
        <authorList>
            <consortium name="EnsemblMetazoa"/>
        </authorList>
    </citation>
    <scope>IDENTIFICATION</scope>
</reference>
<dbReference type="SMART" id="SM00409">
    <property type="entry name" value="IG"/>
    <property type="match status" value="13"/>
</dbReference>
<dbReference type="GO" id="GO:0005604">
    <property type="term" value="C:basement membrane"/>
    <property type="evidence" value="ECO:0007669"/>
    <property type="project" value="UniProtKB-ARBA"/>
</dbReference>
<feature type="disulfide bond" evidence="11">
    <location>
        <begin position="3661"/>
        <end position="3670"/>
    </location>
</feature>
<dbReference type="InterPro" id="IPR002172">
    <property type="entry name" value="LDrepeatLR_classA_rpt"/>
</dbReference>
<sequence>MPARLQSSVGFVSSEGQFVLRAMRKPLLLSWAFCLLIAARVDTGRAFNYDNDLTFDEPQALAEPQNTDSLVGRVYNGVTQTLSRVKRDIFDWFNIHDDDKKEEVTTSTSNPVTEPDDFENGRTSPLFRTTRDADRDTDDDEDPTYDLSKGGSGDVGSGEEHLPTPETKRHRHSKSIVRVTFYMREWWQDKLEDKSSTKYLELKSDLEESMNQLLSKITGTQTAHLVNLEKWNENDVVRVTMDVFSQYNDKVEDEVETQLKAQIKETNKLGNQVIELSNKHTVIAKLFEDQSQVECENGVLCGGVPPKCLPIGNRCDGITQCDDGSDEEGCPVFGHETTFNQPKCRADDVRRCDDGQQSICHDQLCDGRIDCDDGSDEDNCDTPSTPRPGSCDGFLCESNGDCLPHHLVCDRTFDCPDGADERNCTRPETCNHHTEWTCNDGTCVGKEKYCNGVPDCPDYSDEEHCIECPQKFQCVVGSQKMCIDWEYYCNGDLDCTDMTDEKYCFGRNCDGHFRCVSTGVCLHRKKVCDRISDCEDDSDERNCKACTKDQFRCPDGQCIPSYRACDKVPDCSNGEDEANCVECKSTEFRCNNEVCIPYYMRCNRNDDCGDNSDEYDCPTTPRPKLFDCPDNSFTCHSGNECVSQSVVCDGSDNCQDGSDELECGSVNNCRQDEFACSSGDQCVPTRFICNKFYDCHDRSDEENCAGTPQVQLMIEPKELSLKQSEEVVFQCRDVGLGRQKVHWVRGNGKEMPKDARLHGHRLEIPNVQPGDAGIYTCEAYDVPPHTPGARKNAFLRVTPYVAPTMPPLPYCKLDEAPCKNRQCIKKSQICDGRPNCLDGSDEYRCSHGHVCQPNERECGSTSQCIMKNWFCDGQTDCLDGSDERDCNLGPSGPNGTCYSTEFTCPNGLCIPSAFRCDQRPDCKDGSDEYGCYLSTFVDPKLPGSVSVPEGDTLVLHCTATGVPTPYISWRFNWNAVPSKCRETSVDGHGTLTCPDMREEDQGSYSCEALQKLFVLYPIDARVVVVPRKKFTCQRGTFNDLATRQEECISCFCFGQATECTSANLYVSHLTSPRFYNRVVPVKKVGEAYEINLLEGSSVQQYIKPYFEGLFISAPDSGRDSEGVYQYFALPDSHHSNQLNSYGGYIKYRLTTSHNSNWKPLLDIPDVIIQGNGKLLLSLSFLTSASNQIEQDVSVRIFENEWNVVEANGYPKRASRADIMMVLENVENVLIRLQYFEGPDITTSLTNVHMDSAGNRNNGLGKAAFVEKCSCPHGYQGQSCEKCSAGFRRVLGNYLGICTTQSCPPGTYGAPDRHIPCQPCPCPLTHSSNQFGATCRLDSDDKVTCDCLEGYVGRRCERCDYGYTGNPLVSGSYCRKEDQCDPAGSLSTTPDPYSGKCHCKDFVTGSRCDQCQANSFHLSPSNPTGCTMCFCMGISKECHASNLYKDEIYFNFMGSDYGFKLASVDNPTEMVDPTLEHGQLVFDRFNQEIYYWVLPSIFLNNKVTSYNGKLSYKISYTPIPGGQSSKNNAADVLLNSANKIKLYHYSPQRFNHSTEVTVTIPLEESAWQRDDGGEVNRETFLMALSDIQSIYIKATYTTHTLRAALLSISMSTATSRNTGRETVQGVEQCVCPEGYVGTSCEDCAPGFTRSEEGVYLGVCELCKCNGYSDDCNPETGECLGCRDNRDGPRCENCARGYRMEQGRCVRDYPDVCSCDPRGSVLSDCVDGRCMCKTNVVGSQCNECKNGTYGLSEHNEYGCLECYCFGQTSDCRSSGYSYLPIPITILSADHGFTLTDGRGGRSGEELVHNFHKSEVGFKVSDPHDKRYWSLPSDVTGDQVLSYGGELTFTLSFTDRTSYESVHHGDRAVMLTGNGVTVFKNLDLELYPDERKSVSVKLVERDFMMLNPRSGVKPVSKHQMLQILSSVEAILVQAVVGPTTEYSYISDVTLERAERSGGRPALEVEVCRCPPGHEGTSCQKCIDGYYKDNYHRCQPCLCQNGGQCQIRSNYQFVCNCPDEWTGPTCETRVSSTVSLSLSPAGFIVEPIGTRVTFHCEFTGTLSVYPVLNEVYVNGTYDGYSRSGPHQLRELTTEGRKSLTVTVTRRLSEIACTLFNKNHKAIANARSYVTAVDDRRPPVPPPEPQITLNIVEYPPNKTVEVGDQITLVCTGSSRESNVRIKWSKDGGSLPHGRHRQADDGSLQIWDVNESDSGIYVCTGHDNMSSHTITITITVVPRPGGELPPLISIEPDYIEVMENELIELQCTARRGSKASIDWRRYDASDRQVAMNPEVEITDGLLRIPNTRKEDEGKYECVARNYGGVSSEHIFVRVRGLAVNDTNSINIVPEEVTAGSGSTIIIQCRVSNNDDGSIELVWKRDRVPLAPNQVTSSNYSSTQLTLYDVTPADSGIYFCTGFRRSTGNKIGQGRAFITITDAPVPRVAIRPETLTVNVGEDIRLECTGDGSAYLSWRKSGGSLPEHRVKFLNRNRTLYVPNAERSDTGIYVCNANLYGSESSGTAVVQVQHTIPPEVSLMPSGLVELNPQSYHQVDCRATGFPTPSVYWVRENNEQLPSNFHDNNGRLRIEGMTSHNVGRYVCIAENEAGRATGTVVLSLRGKPVVTMNHDGFVRLSVGERFELICTAEGYPEPSVFLTKGSEQTYNARPNLGQATYSVISVTKDDEDDYTCVARNSLGEDRKTVRVYVEGSAPRPGGDQSPLNPDYEPRGGKTHVLYEGTTNNFTCNFQAGLEDSIEWVRNDGLPLPSNVRQRNGELVITQIQPENEGYYTCQLKNRKGFLLQQMTLKIVVKHLKGVRLTPETQVVSIGDNAHIECKMEDEPDARIEWKGVNRDLPENRAHVSGHTIWFRDMQEEDAGEYVCIAETDNFSAEGKARVVVKGENERHIPIISVVGDPVRYVTEGGSVTVQCTANRHGEHIFWTREQEQMPDNAVTKGNTLRIDNIRLEDAGNYLCSVMMPNDYKTGWKTVTIHVRKKCNHWEKVCPDGTCIPSTYTCPPSDYKDFSRYRRAHGAVAPMLRIEPSIDVVRVGGEIDLICKTTGRIKDQPQWEILDGSEEARESMTILGRTLRISKVHPMHAGRYRCHAKTQAGYDIEDVYTLVVQDNEMQKAAKVKRAAVGETVELECDQGLEPPTTYTWIKGQGKPMPNAKNHTLRLEKVTHEDAGEYVCIASNNAIKIDFPTFLIVKGTIPRFDKSSYIQLRSFSSFAYLKTDLFFMVKPEHPDGMFLYTSDLKARDFFSVGLKDGRVECRFDVGSGEAILQSNTILPLHEWSNITIKREKKEGKLWVNGRGPVVGTSQGRFQGLDLTAPVYLGSVPSFDSLKPNTGFTEGFKGCISQFRMGDVVESIAEKDSLEWHNVKECETCSEDLCQNNGACQEEPNYRGYKCMCPRGYTGANCERVGTTCYEGLCGDGVCENLDWSFRCHCRLGSYGEHCEHKVTVTVPHFKTHSHLAYAVPVSGGKFSFDMEIKPETLNDAILMYAVGHEPSKEYAVIVMKDGYLHFIFVNKHSPLELVSRTRVRPGVWTRVSVQKKDNFLSLTTTDDNVNLDLNNFDPMTLKTLYVGGYDSLKMKPDRHVGVYDGFDGCIRLIKLNERHLNLKSFVGSNVHQCQGETPGRHLKQVIGEQLCPIKPCRNGGICNTQNNRQFCVCNEYFQGDYCEMETPCKMDHLCKPHGECKTHNDGDPNSPGFKCHCHFGYKGKYCNEVIHIETSAEFDKNSYIELPESYLPSTYEEKAVSFMMQTSSPRGLIFWQGRDQHTRELEYLSIAVERGHVEVMAHEQTDQMKLISLHRVDDDRPHNVSVLYVPGELQLSVDGETEATASTTTERDNDFLGNVFIGGMPDIEFKTGGKFEVGFQGCIAAFKLNRKPPVNFQVAQVDARNVKPCSSDLLSVYYNSIN</sequence>
<feature type="disulfide bond" evidence="11">
    <location>
        <begin position="3381"/>
        <end position="3398"/>
    </location>
</feature>
<dbReference type="PROSITE" id="PS50835">
    <property type="entry name" value="IG_LIKE"/>
    <property type="match status" value="13"/>
</dbReference>
<proteinExistence type="predicted"/>
<feature type="domain" description="Laminin EGF-like" evidence="19">
    <location>
        <begin position="1378"/>
        <end position="1427"/>
    </location>
</feature>
<keyword evidence="5" id="KW-0677">Repeat</keyword>
<dbReference type="GeneID" id="106667332"/>
<feature type="disulfide bond" evidence="11">
    <location>
        <begin position="2013"/>
        <end position="2022"/>
    </location>
</feature>
<keyword evidence="10" id="KW-0393">Immunoglobulin domain</keyword>
<dbReference type="PROSITE" id="PS50026">
    <property type="entry name" value="EGF_3"/>
    <property type="match status" value="7"/>
</dbReference>
<feature type="disulfide bond" evidence="13">
    <location>
        <begin position="830"/>
        <end position="845"/>
    </location>
</feature>
<keyword evidence="3" id="KW-0964">Secreted</keyword>
<feature type="disulfide bond" evidence="13">
    <location>
        <begin position="602"/>
        <end position="617"/>
    </location>
</feature>
<dbReference type="InterPro" id="IPR013783">
    <property type="entry name" value="Ig-like_fold"/>
</dbReference>
<evidence type="ECO:0000256" key="15">
    <source>
        <dbReference type="SAM" id="MobiDB-lite"/>
    </source>
</evidence>
<evidence type="ECO:0000259" key="16">
    <source>
        <dbReference type="PROSITE" id="PS50024"/>
    </source>
</evidence>
<feature type="domain" description="Ig-like" evidence="20">
    <location>
        <begin position="2806"/>
        <end position="2889"/>
    </location>
</feature>
<feature type="disulfide bond" evidence="13">
    <location>
        <begin position="904"/>
        <end position="922"/>
    </location>
</feature>
<dbReference type="SUPFAM" id="SSF49899">
    <property type="entry name" value="Concanavalin A-like lectins/glucanases"/>
    <property type="match status" value="3"/>
</dbReference>
<feature type="disulfide bond" evidence="13">
    <location>
        <begin position="553"/>
        <end position="571"/>
    </location>
</feature>
<dbReference type="InterPro" id="IPR051275">
    <property type="entry name" value="Cell_adhesion_signaling"/>
</dbReference>
<feature type="disulfide bond" evidence="14">
    <location>
        <begin position="1730"/>
        <end position="1739"/>
    </location>
</feature>
<feature type="disulfide bond" evidence="11">
    <location>
        <begin position="1346"/>
        <end position="1355"/>
    </location>
</feature>
<dbReference type="Pfam" id="PF00047">
    <property type="entry name" value="ig"/>
    <property type="match status" value="2"/>
</dbReference>
<evidence type="ECO:0000259" key="20">
    <source>
        <dbReference type="PROSITE" id="PS50835"/>
    </source>
</evidence>
<evidence type="ECO:0000259" key="21">
    <source>
        <dbReference type="PROSITE" id="PS51115"/>
    </source>
</evidence>
<feature type="domain" description="Ig-like" evidence="20">
    <location>
        <begin position="3130"/>
        <end position="3185"/>
    </location>
</feature>
<dbReference type="Gene3D" id="2.60.40.10">
    <property type="entry name" value="Immunoglobulins"/>
    <property type="match status" value="13"/>
</dbReference>
<dbReference type="SUPFAM" id="SSF48726">
    <property type="entry name" value="Immunoglobulin"/>
    <property type="match status" value="13"/>
</dbReference>
<feature type="domain" description="Ig-like" evidence="20">
    <location>
        <begin position="939"/>
        <end position="1008"/>
    </location>
</feature>
<evidence type="ECO:0000256" key="2">
    <source>
        <dbReference type="ARBA" id="ARBA00004613"/>
    </source>
</evidence>
<dbReference type="Gene3D" id="2.10.25.10">
    <property type="entry name" value="Laminin"/>
    <property type="match status" value="6"/>
</dbReference>
<dbReference type="CTD" id="45320"/>
<dbReference type="SMART" id="SM00179">
    <property type="entry name" value="EGF_CA"/>
    <property type="match status" value="2"/>
</dbReference>
<feature type="domain" description="Laminin G" evidence="17">
    <location>
        <begin position="3441"/>
        <end position="3639"/>
    </location>
</feature>
<dbReference type="Pfam" id="PF07679">
    <property type="entry name" value="I-set"/>
    <property type="match status" value="1"/>
</dbReference>
<evidence type="ECO:0000256" key="9">
    <source>
        <dbReference type="ARBA" id="ARBA00023292"/>
    </source>
</evidence>
<feature type="disulfide bond" evidence="11">
    <location>
        <begin position="3705"/>
        <end position="3714"/>
    </location>
</feature>
<evidence type="ECO:0000259" key="19">
    <source>
        <dbReference type="PROSITE" id="PS50027"/>
    </source>
</evidence>
<evidence type="ECO:0000256" key="12">
    <source>
        <dbReference type="PROSITE-ProRule" id="PRU00122"/>
    </source>
</evidence>
<dbReference type="Pfam" id="PF00053">
    <property type="entry name" value="EGF_laminin"/>
    <property type="match status" value="6"/>
</dbReference>
<feature type="disulfide bond" evidence="13">
    <location>
        <begin position="546"/>
        <end position="558"/>
    </location>
</feature>
<dbReference type="FunFam" id="4.10.400.10:FF:000034">
    <property type="entry name" value="Low-density lipoprotein receptor-related protein 2"/>
    <property type="match status" value="1"/>
</dbReference>
<dbReference type="GO" id="GO:0005576">
    <property type="term" value="C:extracellular region"/>
    <property type="evidence" value="ECO:0007669"/>
    <property type="project" value="UniProtKB-SubCell"/>
</dbReference>
<dbReference type="OrthoDB" id="10055367at2759"/>
<evidence type="ECO:0000256" key="11">
    <source>
        <dbReference type="PROSITE-ProRule" id="PRU00076"/>
    </source>
</evidence>
<dbReference type="EnsemblMetazoa" id="XM_024225098.1">
    <property type="protein sequence ID" value="XP_024080866.1"/>
    <property type="gene ID" value="LOC106667332"/>
</dbReference>
<dbReference type="SUPFAM" id="SSF57424">
    <property type="entry name" value="LDL receptor-like module"/>
    <property type="match status" value="11"/>
</dbReference>
<dbReference type="SMART" id="SM00408">
    <property type="entry name" value="IGc2"/>
    <property type="match status" value="13"/>
</dbReference>
<feature type="compositionally biased region" description="Basic and acidic residues" evidence="15">
    <location>
        <begin position="158"/>
        <end position="167"/>
    </location>
</feature>
<dbReference type="GO" id="GO:0098609">
    <property type="term" value="P:cell-cell adhesion"/>
    <property type="evidence" value="ECO:0007669"/>
    <property type="project" value="TreeGrafter"/>
</dbReference>
<feature type="disulfide bond" evidence="13">
    <location>
        <begin position="315"/>
        <end position="330"/>
    </location>
</feature>
<feature type="domain" description="EGF-like" evidence="18">
    <location>
        <begin position="3672"/>
        <end position="3715"/>
    </location>
</feature>
<feature type="disulfide bond" evidence="11">
    <location>
        <begin position="3416"/>
        <end position="3426"/>
    </location>
</feature>
<evidence type="ECO:0000256" key="3">
    <source>
        <dbReference type="ARBA" id="ARBA00022525"/>
    </source>
</evidence>
<feature type="domain" description="Ig-like" evidence="20">
    <location>
        <begin position="2715"/>
        <end position="2799"/>
    </location>
</feature>
<keyword evidence="8" id="KW-0325">Glycoprotein</keyword>
<dbReference type="PANTHER" id="PTHR11640">
    <property type="entry name" value="NEPHRIN"/>
    <property type="match status" value="1"/>
</dbReference>
<feature type="disulfide bond" evidence="13">
    <location>
        <begin position="489"/>
        <end position="504"/>
    </location>
</feature>
<keyword evidence="11" id="KW-0245">EGF-like domain</keyword>
<feature type="domain" description="Ig-like" evidence="20">
    <location>
        <begin position="708"/>
        <end position="796"/>
    </location>
</feature>
<name>A0A8I6SF00_CIMLE</name>
<feature type="disulfide bond" evidence="13">
    <location>
        <begin position="565"/>
        <end position="580"/>
    </location>
</feature>
<feature type="domain" description="Ig-like" evidence="20">
    <location>
        <begin position="3027"/>
        <end position="3110"/>
    </location>
</feature>
<feature type="domain" description="Ig-like" evidence="20">
    <location>
        <begin position="2337"/>
        <end position="2410"/>
    </location>
</feature>
<dbReference type="PANTHER" id="PTHR11640:SF158">
    <property type="entry name" value="V-SET AND IMMUNOGLOBULIN DOMAIN-CONTAINING PROTEIN 10-LIKE 2"/>
    <property type="match status" value="1"/>
</dbReference>
<feature type="disulfide bond" evidence="14">
    <location>
        <begin position="1711"/>
        <end position="1723"/>
    </location>
</feature>
<dbReference type="Pfam" id="PF13927">
    <property type="entry name" value="Ig_3"/>
    <property type="match status" value="9"/>
</dbReference>
<dbReference type="SMART" id="SM00180">
    <property type="entry name" value="EGF_Lam"/>
    <property type="match status" value="5"/>
</dbReference>
<feature type="domain" description="Laminin EGF-like" evidence="19">
    <location>
        <begin position="1711"/>
        <end position="1759"/>
    </location>
</feature>
<feature type="domain" description="Ig-like" evidence="20">
    <location>
        <begin position="2525"/>
        <end position="2609"/>
    </location>
</feature>
<feature type="domain" description="EGF-like" evidence="18">
    <location>
        <begin position="1320"/>
        <end position="1356"/>
    </location>
</feature>
<feature type="disulfide bond" evidence="12">
    <location>
        <begin position="3870"/>
        <end position="3897"/>
    </location>
</feature>
<dbReference type="InterPro" id="IPR000742">
    <property type="entry name" value="EGF"/>
</dbReference>
<dbReference type="CDD" id="cd00054">
    <property type="entry name" value="EGF_CA"/>
    <property type="match status" value="1"/>
</dbReference>
<dbReference type="CDD" id="cd00112">
    <property type="entry name" value="LDLa"/>
    <property type="match status" value="13"/>
</dbReference>
<feature type="disulfide bond" evidence="13">
    <location>
        <begin position="409"/>
        <end position="424"/>
    </location>
</feature>
<dbReference type="GO" id="GO:0005509">
    <property type="term" value="F:calcium ion binding"/>
    <property type="evidence" value="ECO:0007669"/>
    <property type="project" value="InterPro"/>
</dbReference>
<keyword evidence="23" id="KW-1185">Reference proteome</keyword>
<feature type="disulfide bond" evidence="13">
    <location>
        <begin position="528"/>
        <end position="543"/>
    </location>
</feature>
<dbReference type="PROSITE" id="PS50024">
    <property type="entry name" value="SEA"/>
    <property type="match status" value="1"/>
</dbReference>
<feature type="disulfide bond" evidence="13">
    <location>
        <begin position="648"/>
        <end position="663"/>
    </location>
</feature>
<dbReference type="PROSITE" id="PS00022">
    <property type="entry name" value="EGF_1"/>
    <property type="match status" value="7"/>
</dbReference>
<dbReference type="FunFam" id="2.10.25.10:FF:000090">
    <property type="entry name" value="laminin subunit alpha"/>
    <property type="match status" value="2"/>
</dbReference>
<feature type="region of interest" description="Disordered" evidence="15">
    <location>
        <begin position="2700"/>
        <end position="2722"/>
    </location>
</feature>
<dbReference type="InterPro" id="IPR013098">
    <property type="entry name" value="Ig_I-set"/>
</dbReference>
<feature type="domain" description="EGF-like" evidence="18">
    <location>
        <begin position="3374"/>
        <end position="3410"/>
    </location>
</feature>
<dbReference type="PROSITE" id="PS50027">
    <property type="entry name" value="EGF_LAM_2"/>
    <property type="match status" value="3"/>
</dbReference>
<dbReference type="OMA" id="PGHDQSY"/>
<feature type="disulfide bond" evidence="13">
    <location>
        <begin position="818"/>
        <end position="836"/>
    </location>
</feature>
<feature type="disulfide bond" evidence="11">
    <location>
        <begin position="3400"/>
        <end position="3409"/>
    </location>
</feature>
<evidence type="ECO:0000256" key="8">
    <source>
        <dbReference type="ARBA" id="ARBA00023180"/>
    </source>
</evidence>
<evidence type="ECO:0000256" key="6">
    <source>
        <dbReference type="ARBA" id="ARBA00023136"/>
    </source>
</evidence>
<evidence type="ECO:0000256" key="14">
    <source>
        <dbReference type="PROSITE-ProRule" id="PRU00460"/>
    </source>
</evidence>
<dbReference type="GO" id="GO:0005911">
    <property type="term" value="C:cell-cell junction"/>
    <property type="evidence" value="ECO:0007669"/>
    <property type="project" value="TreeGrafter"/>
</dbReference>
<feature type="domain" description="EGF-like" evidence="18">
    <location>
        <begin position="1986"/>
        <end position="2023"/>
    </location>
</feature>
<feature type="disulfide bond" evidence="13">
    <location>
        <begin position="583"/>
        <end position="595"/>
    </location>
</feature>
<feature type="domain" description="SEA" evidence="16">
    <location>
        <begin position="173"/>
        <end position="288"/>
    </location>
</feature>
<dbReference type="SUPFAM" id="SSF57196">
    <property type="entry name" value="EGF/Laminin"/>
    <property type="match status" value="4"/>
</dbReference>
<evidence type="ECO:0000259" key="17">
    <source>
        <dbReference type="PROSITE" id="PS50025"/>
    </source>
</evidence>
<dbReference type="InterPro" id="IPR013320">
    <property type="entry name" value="ConA-like_dom_sf"/>
</dbReference>
<feature type="disulfide bond" evidence="13">
    <location>
        <begin position="916"/>
        <end position="931"/>
    </location>
</feature>
<dbReference type="PROSITE" id="PS51115">
    <property type="entry name" value="LAMININ_IVA"/>
    <property type="match status" value="3"/>
</dbReference>
<dbReference type="CDD" id="cd00110">
    <property type="entry name" value="LamG"/>
    <property type="match status" value="3"/>
</dbReference>
<dbReference type="Gene3D" id="2.60.120.200">
    <property type="match status" value="3"/>
</dbReference>
<feature type="domain" description="Ig-like" evidence="20">
    <location>
        <begin position="2899"/>
        <end position="2981"/>
    </location>
</feature>
<dbReference type="SMART" id="SM00181">
    <property type="entry name" value="EGF"/>
    <property type="match status" value="8"/>
</dbReference>
<evidence type="ECO:0000256" key="5">
    <source>
        <dbReference type="ARBA" id="ARBA00022737"/>
    </source>
</evidence>
<feature type="domain" description="Laminin G" evidence="17">
    <location>
        <begin position="3199"/>
        <end position="3376"/>
    </location>
</feature>
<feature type="domain" description="Ig-like" evidence="20">
    <location>
        <begin position="2614"/>
        <end position="2696"/>
    </location>
</feature>
<dbReference type="GO" id="GO:0005886">
    <property type="term" value="C:plasma membrane"/>
    <property type="evidence" value="ECO:0007669"/>
    <property type="project" value="TreeGrafter"/>
</dbReference>
<evidence type="ECO:0000256" key="4">
    <source>
        <dbReference type="ARBA" id="ARBA00022729"/>
    </source>
</evidence>
<feature type="domain" description="EGF-like" evidence="18">
    <location>
        <begin position="3412"/>
        <end position="3447"/>
    </location>
</feature>
<evidence type="ECO:0000259" key="18">
    <source>
        <dbReference type="PROSITE" id="PS50026"/>
    </source>
</evidence>
<feature type="disulfide bond" evidence="13">
    <location>
        <begin position="365"/>
        <end position="380"/>
    </location>
</feature>
<feature type="disulfide bond" evidence="13">
    <location>
        <begin position="450"/>
        <end position="465"/>
    </location>
</feature>
<dbReference type="InterPro" id="IPR000152">
    <property type="entry name" value="EGF-type_Asp/Asn_hydroxyl_site"/>
</dbReference>
<feature type="disulfide bond" evidence="13">
    <location>
        <begin position="509"/>
        <end position="521"/>
    </location>
</feature>
<feature type="domain" description="Ig-like" evidence="20">
    <location>
        <begin position="2140"/>
        <end position="2229"/>
    </location>
</feature>
<comment type="caution">
    <text evidence="11">Lacks conserved residue(s) required for the propagation of feature annotation.</text>
</comment>
<dbReference type="InterPro" id="IPR002049">
    <property type="entry name" value="LE_dom"/>
</dbReference>
<dbReference type="CDD" id="cd00055">
    <property type="entry name" value="EGF_Lam"/>
    <property type="match status" value="4"/>
</dbReference>
<dbReference type="PROSITE" id="PS50025">
    <property type="entry name" value="LAM_G_DOMAIN"/>
    <property type="match status" value="3"/>
</dbReference>
<feature type="domain" description="Laminin IV type A" evidence="21">
    <location>
        <begin position="1785"/>
        <end position="1963"/>
    </location>
</feature>
<feature type="disulfide bond" evidence="13">
    <location>
        <begin position="590"/>
        <end position="608"/>
    </location>
</feature>